<name>A0ABS9CXN3_9RHOB</name>
<gene>
    <name evidence="9" type="ORF">L0664_13090</name>
</gene>
<sequence length="224" mass="24837">MTGRPSWVWLFVLPSLVGVLCLIAGPRLERMLRPVWRVLDGVYVASGVIAGFFMIMILTLIVVGMVARWTSVAVPGTTEFAGYAMAATSFFALCHALTRGAHIRVSIILNTNDFLRKWLDRFAVFGAAIIATYFARYAVKANFFSEMLNDRTQGQDQLPEWLVALFQLDFAAVAEGSRILVYTPVWIPQLAMSIGTILLAVALWDTLYRMLVTGVNPIVSEAVE</sequence>
<proteinExistence type="inferred from homology"/>
<feature type="transmembrane region" description="Helical" evidence="7">
    <location>
        <begin position="6"/>
        <end position="26"/>
    </location>
</feature>
<dbReference type="Pfam" id="PF04290">
    <property type="entry name" value="DctQ"/>
    <property type="match status" value="1"/>
</dbReference>
<comment type="function">
    <text evidence="7">Part of the tripartite ATP-independent periplasmic (TRAP) transport system.</text>
</comment>
<comment type="caution">
    <text evidence="9">The sequence shown here is derived from an EMBL/GenBank/DDBJ whole genome shotgun (WGS) entry which is preliminary data.</text>
</comment>
<evidence type="ECO:0000256" key="4">
    <source>
        <dbReference type="ARBA" id="ARBA00022692"/>
    </source>
</evidence>
<protein>
    <recommendedName>
        <fullName evidence="7">TRAP transporter small permease protein</fullName>
    </recommendedName>
</protein>
<keyword evidence="3" id="KW-1003">Cell membrane</keyword>
<dbReference type="RefSeq" id="WP_235226332.1">
    <property type="nucleotide sequence ID" value="NZ_JAKGAQ010000003.1"/>
</dbReference>
<evidence type="ECO:0000259" key="8">
    <source>
        <dbReference type="Pfam" id="PF04290"/>
    </source>
</evidence>
<evidence type="ECO:0000313" key="9">
    <source>
        <dbReference type="EMBL" id="MCF2872005.1"/>
    </source>
</evidence>
<feature type="transmembrane region" description="Helical" evidence="7">
    <location>
        <begin position="186"/>
        <end position="204"/>
    </location>
</feature>
<feature type="domain" description="Tripartite ATP-independent periplasmic transporters DctQ component" evidence="8">
    <location>
        <begin position="59"/>
        <end position="165"/>
    </location>
</feature>
<evidence type="ECO:0000256" key="2">
    <source>
        <dbReference type="ARBA" id="ARBA00022448"/>
    </source>
</evidence>
<organism evidence="9 10">
    <name type="scientific">Octadecabacter dasysiphoniae</name>
    <dbReference type="NCBI Taxonomy" id="2909341"/>
    <lineage>
        <taxon>Bacteria</taxon>
        <taxon>Pseudomonadati</taxon>
        <taxon>Pseudomonadota</taxon>
        <taxon>Alphaproteobacteria</taxon>
        <taxon>Rhodobacterales</taxon>
        <taxon>Roseobacteraceae</taxon>
        <taxon>Octadecabacter</taxon>
    </lineage>
</organism>
<feature type="transmembrane region" description="Helical" evidence="7">
    <location>
        <begin position="38"/>
        <end position="68"/>
    </location>
</feature>
<comment type="subcellular location">
    <subcellularLocation>
        <location evidence="7">Cell inner membrane</location>
        <topology evidence="7">Multi-pass membrane protein</topology>
    </subcellularLocation>
    <subcellularLocation>
        <location evidence="1">Cell membrane</location>
        <topology evidence="1">Multi-pass membrane protein</topology>
    </subcellularLocation>
</comment>
<keyword evidence="2 7" id="KW-0813">Transport</keyword>
<dbReference type="InterPro" id="IPR055348">
    <property type="entry name" value="DctQ"/>
</dbReference>
<evidence type="ECO:0000256" key="5">
    <source>
        <dbReference type="ARBA" id="ARBA00022989"/>
    </source>
</evidence>
<dbReference type="EMBL" id="JAKGAQ010000003">
    <property type="protein sequence ID" value="MCF2872005.1"/>
    <property type="molecule type" value="Genomic_DNA"/>
</dbReference>
<evidence type="ECO:0000256" key="7">
    <source>
        <dbReference type="RuleBase" id="RU369079"/>
    </source>
</evidence>
<comment type="subunit">
    <text evidence="7">The complex comprises the extracytoplasmic solute receptor protein and the two transmembrane proteins.</text>
</comment>
<accession>A0ABS9CXN3</accession>
<evidence type="ECO:0000256" key="3">
    <source>
        <dbReference type="ARBA" id="ARBA00022475"/>
    </source>
</evidence>
<keyword evidence="5 7" id="KW-1133">Transmembrane helix</keyword>
<evidence type="ECO:0000256" key="1">
    <source>
        <dbReference type="ARBA" id="ARBA00004651"/>
    </source>
</evidence>
<reference evidence="9 10" key="1">
    <citation type="submission" date="2022-01" db="EMBL/GenBank/DDBJ databases">
        <title>Octadecabacter sp. nov., isolated from a marine alga.</title>
        <authorList>
            <person name="Jin M.S."/>
            <person name="Kim H.M."/>
            <person name="Han D.M."/>
            <person name="Jung J.J."/>
            <person name="Jeon C.O."/>
        </authorList>
    </citation>
    <scope>NUCLEOTIDE SEQUENCE [LARGE SCALE GENOMIC DNA]</scope>
    <source>
        <strain evidence="9 10">G9-8</strain>
    </source>
</reference>
<keyword evidence="6 7" id="KW-0472">Membrane</keyword>
<feature type="transmembrane region" description="Helical" evidence="7">
    <location>
        <begin position="118"/>
        <end position="139"/>
    </location>
</feature>
<keyword evidence="4 7" id="KW-0812">Transmembrane</keyword>
<evidence type="ECO:0000256" key="6">
    <source>
        <dbReference type="ARBA" id="ARBA00023136"/>
    </source>
</evidence>
<comment type="similarity">
    <text evidence="7">Belongs to the TRAP transporter small permease family.</text>
</comment>
<dbReference type="Proteomes" id="UP001200557">
    <property type="component" value="Unassembled WGS sequence"/>
</dbReference>
<keyword evidence="7" id="KW-0997">Cell inner membrane</keyword>
<keyword evidence="10" id="KW-1185">Reference proteome</keyword>
<evidence type="ECO:0000313" key="10">
    <source>
        <dbReference type="Proteomes" id="UP001200557"/>
    </source>
</evidence>